<gene>
    <name evidence="2" type="ORF">FRZ54_02215</name>
</gene>
<proteinExistence type="predicted"/>
<evidence type="ECO:0000313" key="2">
    <source>
        <dbReference type="EMBL" id="QEC61445.1"/>
    </source>
</evidence>
<dbReference type="OrthoDB" id="680977at2"/>
<dbReference type="AlphaFoldDB" id="A0A5B8URU8"/>
<keyword evidence="1" id="KW-0732">Signal</keyword>
<keyword evidence="3" id="KW-1185">Reference proteome</keyword>
<sequence length="167" mass="18561">MKKRPQIFFISLFSLVFISGYTRAQTTEAPPIVFVASTPCSIGTRPVPGIPPGQTGCDLIKWNLKLSGDGKSSPRTYVLDCDYGIPKQGTREFINGGKHLHREGKWTIVKGMHADPSAVVYRLDPDKPLESISFVRLNENMIHLLDSDEHLMNGTGAWSYTLSKVKQ</sequence>
<evidence type="ECO:0000256" key="1">
    <source>
        <dbReference type="SAM" id="SignalP"/>
    </source>
</evidence>
<organism evidence="2 3">
    <name type="scientific">Mucilaginibacter ginsenosidivorans</name>
    <dbReference type="NCBI Taxonomy" id="398053"/>
    <lineage>
        <taxon>Bacteria</taxon>
        <taxon>Pseudomonadati</taxon>
        <taxon>Bacteroidota</taxon>
        <taxon>Sphingobacteriia</taxon>
        <taxon>Sphingobacteriales</taxon>
        <taxon>Sphingobacteriaceae</taxon>
        <taxon>Mucilaginibacter</taxon>
    </lineage>
</organism>
<protein>
    <recommendedName>
        <fullName evidence="4">Copper resistance protein NlpE</fullName>
    </recommendedName>
</protein>
<dbReference type="RefSeq" id="WP_147030022.1">
    <property type="nucleotide sequence ID" value="NZ_CP042436.1"/>
</dbReference>
<dbReference type="Gene3D" id="2.40.128.640">
    <property type="match status" value="1"/>
</dbReference>
<reference evidence="2 3" key="1">
    <citation type="journal article" date="2017" name="Curr. Microbiol.">
        <title>Mucilaginibacter ginsenosidivorans sp. nov., Isolated from Soil of Ginseng Field.</title>
        <authorList>
            <person name="Kim M.M."/>
            <person name="Siddiqi M.Z."/>
            <person name="Im W.T."/>
        </authorList>
    </citation>
    <scope>NUCLEOTIDE SEQUENCE [LARGE SCALE GENOMIC DNA]</scope>
    <source>
        <strain evidence="2 3">Gsoil 3017</strain>
    </source>
</reference>
<name>A0A5B8URU8_9SPHI</name>
<evidence type="ECO:0000313" key="3">
    <source>
        <dbReference type="Proteomes" id="UP000321479"/>
    </source>
</evidence>
<dbReference type="Proteomes" id="UP000321479">
    <property type="component" value="Chromosome"/>
</dbReference>
<feature type="chain" id="PRO_5023103198" description="Copper resistance protein NlpE" evidence="1">
    <location>
        <begin position="25"/>
        <end position="167"/>
    </location>
</feature>
<accession>A0A5B8URU8</accession>
<dbReference type="KEGG" id="mgin:FRZ54_02215"/>
<dbReference type="EMBL" id="CP042436">
    <property type="protein sequence ID" value="QEC61445.1"/>
    <property type="molecule type" value="Genomic_DNA"/>
</dbReference>
<feature type="signal peptide" evidence="1">
    <location>
        <begin position="1"/>
        <end position="24"/>
    </location>
</feature>
<evidence type="ECO:0008006" key="4">
    <source>
        <dbReference type="Google" id="ProtNLM"/>
    </source>
</evidence>